<dbReference type="RefSeq" id="WP_061972765.1">
    <property type="nucleotide sequence ID" value="NZ_CP126109.1"/>
</dbReference>
<name>A0A0V8JAC7_9BACL</name>
<dbReference type="AlphaFoldDB" id="A0A0V8JAC7"/>
<proteinExistence type="predicted"/>
<dbReference type="Proteomes" id="UP000054099">
    <property type="component" value="Unassembled WGS sequence"/>
</dbReference>
<reference evidence="1 2" key="1">
    <citation type="journal article" date="2014" name="Antonie Van Leeuwenhoek">
        <title>Fictibacillus enclensis sp. nov., isolated from marine sediment.</title>
        <authorList>
            <person name="Dastager S.G."/>
            <person name="Mawlankar R."/>
            <person name="Srinivasan K."/>
            <person name="Tang S.K."/>
            <person name="Lee J.C."/>
            <person name="Ramana V.V."/>
            <person name="Shouche Y.S."/>
        </authorList>
    </citation>
    <scope>NUCLEOTIDE SEQUENCE [LARGE SCALE GENOMIC DNA]</scope>
    <source>
        <strain evidence="1 2">NIO-1003</strain>
    </source>
</reference>
<dbReference type="EMBL" id="LNQN01000002">
    <property type="protein sequence ID" value="KSU83850.1"/>
    <property type="molecule type" value="Genomic_DNA"/>
</dbReference>
<keyword evidence="2" id="KW-1185">Reference proteome</keyword>
<comment type="caution">
    <text evidence="1">The sequence shown here is derived from an EMBL/GenBank/DDBJ whole genome shotgun (WGS) entry which is preliminary data.</text>
</comment>
<organism evidence="1 2">
    <name type="scientific">Fictibacillus enclensis</name>
    <dbReference type="NCBI Taxonomy" id="1017270"/>
    <lineage>
        <taxon>Bacteria</taxon>
        <taxon>Bacillati</taxon>
        <taxon>Bacillota</taxon>
        <taxon>Bacilli</taxon>
        <taxon>Bacillales</taxon>
        <taxon>Fictibacillaceae</taxon>
        <taxon>Fictibacillus</taxon>
    </lineage>
</organism>
<evidence type="ECO:0000313" key="1">
    <source>
        <dbReference type="EMBL" id="KSU83850.1"/>
    </source>
</evidence>
<protein>
    <submittedName>
        <fullName evidence="1">Uncharacterized protein</fullName>
    </submittedName>
</protein>
<accession>A0A0V8JAC7</accession>
<gene>
    <name evidence="1" type="ORF">AS030_15065</name>
</gene>
<sequence>MKDSSYLPFCAEDFLQNVQAGDTHFFVFRGSTVPVRLSFISYNSVTNCMTASLEEGRNLTFDCKYVAAVF</sequence>
<evidence type="ECO:0000313" key="2">
    <source>
        <dbReference type="Proteomes" id="UP000054099"/>
    </source>
</evidence>